<evidence type="ECO:0000256" key="3">
    <source>
        <dbReference type="ARBA" id="ARBA00022989"/>
    </source>
</evidence>
<gene>
    <name evidence="12" type="ORF">ElyMa_001139400</name>
</gene>
<dbReference type="PANTHER" id="PTHR24243:SF224">
    <property type="entry name" value="G-PROTEIN COUPLED RECEPTOR 19-RELATED"/>
    <property type="match status" value="1"/>
</dbReference>
<dbReference type="Gene3D" id="1.20.1070.10">
    <property type="entry name" value="Rhodopsin 7-helix transmembrane proteins"/>
    <property type="match status" value="1"/>
</dbReference>
<evidence type="ECO:0000256" key="9">
    <source>
        <dbReference type="SAM" id="MobiDB-lite"/>
    </source>
</evidence>
<keyword evidence="3 10" id="KW-1133">Transmembrane helix</keyword>
<evidence type="ECO:0000256" key="7">
    <source>
        <dbReference type="ARBA" id="ARBA00023224"/>
    </source>
</evidence>
<dbReference type="CDD" id="cd00637">
    <property type="entry name" value="7tm_classA_rhodopsin-like"/>
    <property type="match status" value="1"/>
</dbReference>
<feature type="transmembrane region" description="Helical" evidence="10">
    <location>
        <begin position="75"/>
        <end position="100"/>
    </location>
</feature>
<dbReference type="PRINTS" id="PR00237">
    <property type="entry name" value="GPCRRHODOPSN"/>
</dbReference>
<keyword evidence="6 8" id="KW-0675">Receptor</keyword>
<protein>
    <submittedName>
        <fullName evidence="12">Cholecystokinin receptor</fullName>
    </submittedName>
</protein>
<feature type="compositionally biased region" description="Basic and acidic residues" evidence="9">
    <location>
        <begin position="354"/>
        <end position="374"/>
    </location>
</feature>
<evidence type="ECO:0000256" key="2">
    <source>
        <dbReference type="ARBA" id="ARBA00022692"/>
    </source>
</evidence>
<feature type="compositionally biased region" description="Basic and acidic residues" evidence="9">
    <location>
        <begin position="880"/>
        <end position="891"/>
    </location>
</feature>
<keyword evidence="4 8" id="KW-0297">G-protein coupled receptor</keyword>
<evidence type="ECO:0000256" key="4">
    <source>
        <dbReference type="ARBA" id="ARBA00023040"/>
    </source>
</evidence>
<organism evidence="12 13">
    <name type="scientific">Elysia marginata</name>
    <dbReference type="NCBI Taxonomy" id="1093978"/>
    <lineage>
        <taxon>Eukaryota</taxon>
        <taxon>Metazoa</taxon>
        <taxon>Spiralia</taxon>
        <taxon>Lophotrochozoa</taxon>
        <taxon>Mollusca</taxon>
        <taxon>Gastropoda</taxon>
        <taxon>Heterobranchia</taxon>
        <taxon>Euthyneura</taxon>
        <taxon>Panpulmonata</taxon>
        <taxon>Sacoglossa</taxon>
        <taxon>Placobranchoidea</taxon>
        <taxon>Plakobranchidae</taxon>
        <taxon>Elysia</taxon>
    </lineage>
</organism>
<evidence type="ECO:0000259" key="11">
    <source>
        <dbReference type="PROSITE" id="PS50262"/>
    </source>
</evidence>
<dbReference type="GO" id="GO:0004930">
    <property type="term" value="F:G protein-coupled receptor activity"/>
    <property type="evidence" value="ECO:0007669"/>
    <property type="project" value="UniProtKB-KW"/>
</dbReference>
<feature type="transmembrane region" description="Helical" evidence="10">
    <location>
        <begin position="251"/>
        <end position="273"/>
    </location>
</feature>
<keyword evidence="7 8" id="KW-0807">Transducer</keyword>
<dbReference type="InterPro" id="IPR000276">
    <property type="entry name" value="GPCR_Rhodpsn"/>
</dbReference>
<feature type="region of interest" description="Disordered" evidence="9">
    <location>
        <begin position="354"/>
        <end position="381"/>
    </location>
</feature>
<dbReference type="EMBL" id="BMAT01002256">
    <property type="protein sequence ID" value="GFS03055.1"/>
    <property type="molecule type" value="Genomic_DNA"/>
</dbReference>
<evidence type="ECO:0000256" key="6">
    <source>
        <dbReference type="ARBA" id="ARBA00023170"/>
    </source>
</evidence>
<dbReference type="PANTHER" id="PTHR24243">
    <property type="entry name" value="G-PROTEIN COUPLED RECEPTOR"/>
    <property type="match status" value="1"/>
</dbReference>
<dbReference type="Proteomes" id="UP000762676">
    <property type="component" value="Unassembled WGS sequence"/>
</dbReference>
<proteinExistence type="inferred from homology"/>
<comment type="subcellular location">
    <subcellularLocation>
        <location evidence="1">Membrane</location>
        <topology evidence="1">Multi-pass membrane protein</topology>
    </subcellularLocation>
</comment>
<evidence type="ECO:0000256" key="1">
    <source>
        <dbReference type="ARBA" id="ARBA00004141"/>
    </source>
</evidence>
<feature type="transmembrane region" description="Helical" evidence="10">
    <location>
        <begin position="194"/>
        <end position="214"/>
    </location>
</feature>
<evidence type="ECO:0000256" key="5">
    <source>
        <dbReference type="ARBA" id="ARBA00023136"/>
    </source>
</evidence>
<evidence type="ECO:0000256" key="10">
    <source>
        <dbReference type="SAM" id="Phobius"/>
    </source>
</evidence>
<feature type="transmembrane region" description="Helical" evidence="10">
    <location>
        <begin position="152"/>
        <end position="173"/>
    </location>
</feature>
<evidence type="ECO:0000313" key="13">
    <source>
        <dbReference type="Proteomes" id="UP000762676"/>
    </source>
</evidence>
<dbReference type="Pfam" id="PF00001">
    <property type="entry name" value="7tm_1"/>
    <property type="match status" value="1"/>
</dbReference>
<feature type="region of interest" description="Disordered" evidence="9">
    <location>
        <begin position="776"/>
        <end position="907"/>
    </location>
</feature>
<reference evidence="12 13" key="1">
    <citation type="journal article" date="2021" name="Elife">
        <title>Chloroplast acquisition without the gene transfer in kleptoplastic sea slugs, Plakobranchus ocellatus.</title>
        <authorList>
            <person name="Maeda T."/>
            <person name="Takahashi S."/>
            <person name="Yoshida T."/>
            <person name="Shimamura S."/>
            <person name="Takaki Y."/>
            <person name="Nagai Y."/>
            <person name="Toyoda A."/>
            <person name="Suzuki Y."/>
            <person name="Arimoto A."/>
            <person name="Ishii H."/>
            <person name="Satoh N."/>
            <person name="Nishiyama T."/>
            <person name="Hasebe M."/>
            <person name="Maruyama T."/>
            <person name="Minagawa J."/>
            <person name="Obokata J."/>
            <person name="Shigenobu S."/>
        </authorList>
    </citation>
    <scope>NUCLEOTIDE SEQUENCE [LARGE SCALE GENOMIC DNA]</scope>
</reference>
<feature type="region of interest" description="Disordered" evidence="9">
    <location>
        <begin position="617"/>
        <end position="659"/>
    </location>
</feature>
<keyword evidence="13" id="KW-1185">Reference proteome</keyword>
<dbReference type="PROSITE" id="PS00237">
    <property type="entry name" value="G_PROTEIN_RECEP_F1_1"/>
    <property type="match status" value="1"/>
</dbReference>
<feature type="region of interest" description="Disordered" evidence="9">
    <location>
        <begin position="698"/>
        <end position="732"/>
    </location>
</feature>
<evidence type="ECO:0000256" key="8">
    <source>
        <dbReference type="RuleBase" id="RU000688"/>
    </source>
</evidence>
<dbReference type="PROSITE" id="PS50262">
    <property type="entry name" value="G_PROTEIN_RECEP_F1_2"/>
    <property type="match status" value="1"/>
</dbReference>
<feature type="domain" description="G-protein coupled receptors family 1 profile" evidence="11">
    <location>
        <begin position="93"/>
        <end position="290"/>
    </location>
</feature>
<name>A0AAV4HZK3_9GAST</name>
<comment type="similarity">
    <text evidence="8">Belongs to the G-protein coupled receptor 1 family.</text>
</comment>
<dbReference type="AlphaFoldDB" id="A0AAV4HZK3"/>
<keyword evidence="2 8" id="KW-0812">Transmembrane</keyword>
<feature type="transmembrane region" description="Helical" evidence="10">
    <location>
        <begin position="112"/>
        <end position="132"/>
    </location>
</feature>
<accession>A0AAV4HZK3</accession>
<comment type="caution">
    <text evidence="12">The sequence shown here is derived from an EMBL/GenBank/DDBJ whole genome shotgun (WGS) entry which is preliminary data.</text>
</comment>
<dbReference type="InterPro" id="IPR017452">
    <property type="entry name" value="GPCR_Rhodpsn_7TM"/>
</dbReference>
<evidence type="ECO:0000313" key="12">
    <source>
        <dbReference type="EMBL" id="GFS03055.1"/>
    </source>
</evidence>
<dbReference type="GO" id="GO:0005886">
    <property type="term" value="C:plasma membrane"/>
    <property type="evidence" value="ECO:0007669"/>
    <property type="project" value="TreeGrafter"/>
</dbReference>
<keyword evidence="5 10" id="KW-0472">Membrane</keyword>
<dbReference type="SUPFAM" id="SSF81321">
    <property type="entry name" value="Family A G protein-coupled receptor-like"/>
    <property type="match status" value="1"/>
</dbReference>
<sequence length="959" mass="104700">MIEAPIAVLLVSVNKFNMADADIFIPVGHHYTTNVGYNISISSSNSSNNNSTVEPWAGISADDYLAELDSRFAEILFPATFFLGVLMVAGAVGNAAVLYVYTCRARGQGGTVTRFIQALAVFDLLSCCLAIPGEILDMRNNYTFGRSPLCKMVRTINLFCTLTSGITLIVVAIDRYKRICCPLKKQISPRGAAIIVFLASVMAAVLSSPTAVIYGSRSVGTGHPTVKGSDCSIGDRYVNTPIPLIYNGVQMLLFTIGFFILLVLYVFIARRIWQHEHQRLQRRRSTMLFMPDLRKGHRFPTSPSDVASSSPPTTELASPITLTPEELKGAQSGGDARKNIFFKNIEASAAKQEPCLRDSLETKDIPDGTNDRNLKKSSSGRTGHVAFGATFHRRCSSDPHNQGLNLGKKRAQWKCPAPGELVGSLPEMETWDGDSGIGAESTPPGSALPDTLNCFDRLPKPDTERAALSGHTTQHQRNSSGQDVMVSFSAQNTDNMQVRTFADTSCLSSEPRLENVKRNSLPSAVMEALDKSAGATDPSTSAADINVIALQALSTPVLPKVERGKDCHVSLSFIDQTATQVQCGYESSAPDIPLLKPFVGPGDEENSKNKNLKTISSRQRQGYHPPGFENSKEMKAPRVGGSCGDLAPRKSREPRCHRRLGSSAVSIARSEGDHMTICSDTLSEDDGETEEELLADTTRDRDATSAFTASPDSETGIPRNRKCSHKNSITSRQSLRARLASSTTNILAKFVSNEKSVSEWDATLDFSDAEMITIPRGYGKSHSSKRKPRLSDASRRASGGHCIGSSEQDTGKNPRKVSGTVWYVETDEGGQPLERHSVSEQDGVAVKEAPVSQEEKNKEEEEEEEEQLEKKVLFRNLSLRTKDSPGQRDTQEDVGSQAQSEEATEDRAKRVDIWNEITNNSNNNNINNNSNSNSNNIIINNNNINNNNNSNNNNKITMH</sequence>